<evidence type="ECO:0000256" key="10">
    <source>
        <dbReference type="ARBA" id="ARBA00032057"/>
    </source>
</evidence>
<evidence type="ECO:0000256" key="5">
    <source>
        <dbReference type="ARBA" id="ARBA00015938"/>
    </source>
</evidence>
<dbReference type="CDD" id="cd11325">
    <property type="entry name" value="AmyAc_GTHase"/>
    <property type="match status" value="1"/>
</dbReference>
<feature type="binding site" evidence="16">
    <location>
        <begin position="258"/>
        <end position="263"/>
    </location>
    <ligand>
        <name>substrate</name>
    </ligand>
</feature>
<dbReference type="NCBIfam" id="TIGR02402">
    <property type="entry name" value="trehalose_TreZ"/>
    <property type="match status" value="1"/>
</dbReference>
<dbReference type="GO" id="GO:0005992">
    <property type="term" value="P:trehalose biosynthetic process"/>
    <property type="evidence" value="ECO:0007669"/>
    <property type="project" value="UniProtKB-UniRule"/>
</dbReference>
<evidence type="ECO:0000256" key="8">
    <source>
        <dbReference type="ARBA" id="ARBA00023277"/>
    </source>
</evidence>
<evidence type="ECO:0000256" key="2">
    <source>
        <dbReference type="ARBA" id="ARBA00005199"/>
    </source>
</evidence>
<dbReference type="InterPro" id="IPR044901">
    <property type="entry name" value="Trehalose_TreZ_E-set_sf"/>
</dbReference>
<dbReference type="InterPro" id="IPR013783">
    <property type="entry name" value="Ig-like_fold"/>
</dbReference>
<evidence type="ECO:0000313" key="19">
    <source>
        <dbReference type="EMBL" id="SOD14092.1"/>
    </source>
</evidence>
<evidence type="ECO:0000256" key="15">
    <source>
        <dbReference type="PIRSR" id="PIRSR006337-1"/>
    </source>
</evidence>
<dbReference type="OrthoDB" id="9761875at2"/>
<feature type="binding site" evidence="16">
    <location>
        <begin position="390"/>
        <end position="395"/>
    </location>
    <ligand>
        <name>substrate</name>
    </ligand>
</feature>
<dbReference type="Pfam" id="PF02922">
    <property type="entry name" value="CBM_48"/>
    <property type="match status" value="1"/>
</dbReference>
<dbReference type="Pfam" id="PF00128">
    <property type="entry name" value="Alpha-amylase"/>
    <property type="match status" value="2"/>
</dbReference>
<dbReference type="InterPro" id="IPR017853">
    <property type="entry name" value="GH"/>
</dbReference>
<evidence type="ECO:0000313" key="20">
    <source>
        <dbReference type="Proteomes" id="UP000219281"/>
    </source>
</evidence>
<gene>
    <name evidence="19" type="ORF">SAMN06297358_1399</name>
</gene>
<feature type="domain" description="Glycosyl hydrolase family 13 catalytic" evidence="18">
    <location>
        <begin position="114"/>
        <end position="509"/>
    </location>
</feature>
<evidence type="ECO:0000256" key="13">
    <source>
        <dbReference type="NCBIfam" id="TIGR02402"/>
    </source>
</evidence>
<dbReference type="EMBL" id="OCMT01000002">
    <property type="protein sequence ID" value="SOD14092.1"/>
    <property type="molecule type" value="Genomic_DNA"/>
</dbReference>
<dbReference type="CDD" id="cd02853">
    <property type="entry name" value="E_set_MTHase_like_N"/>
    <property type="match status" value="1"/>
</dbReference>
<evidence type="ECO:0000256" key="4">
    <source>
        <dbReference type="ARBA" id="ARBA00012268"/>
    </source>
</evidence>
<evidence type="ECO:0000256" key="11">
    <source>
        <dbReference type="ARBA" id="ARBA00033284"/>
    </source>
</evidence>
<dbReference type="PANTHER" id="PTHR43002">
    <property type="entry name" value="GLYCOGEN DEBRANCHING ENZYME"/>
    <property type="match status" value="1"/>
</dbReference>
<keyword evidence="8" id="KW-0119">Carbohydrate metabolism</keyword>
<reference evidence="20" key="1">
    <citation type="submission" date="2017-09" db="EMBL/GenBank/DDBJ databases">
        <authorList>
            <person name="Varghese N."/>
            <person name="Submissions S."/>
        </authorList>
    </citation>
    <scope>NUCLEOTIDE SEQUENCE [LARGE SCALE GENOMIC DNA]</scope>
    <source>
        <strain evidence="20">CGMCC 1.12803</strain>
    </source>
</reference>
<name>A0A285ZWR0_9SPHI</name>
<dbReference type="GO" id="GO:0005737">
    <property type="term" value="C:cytoplasm"/>
    <property type="evidence" value="ECO:0007669"/>
    <property type="project" value="UniProtKB-SubCell"/>
</dbReference>
<dbReference type="UniPathway" id="UPA00299"/>
<dbReference type="Gene3D" id="1.10.10.760">
    <property type="entry name" value="E-set domains of sugar-utilizing enzymes"/>
    <property type="match status" value="1"/>
</dbReference>
<keyword evidence="9 14" id="KW-0326">Glycosidase</keyword>
<evidence type="ECO:0000259" key="18">
    <source>
        <dbReference type="SMART" id="SM00642"/>
    </source>
</evidence>
<evidence type="ECO:0000256" key="14">
    <source>
        <dbReference type="PIRNR" id="PIRNR006337"/>
    </source>
</evidence>
<evidence type="ECO:0000256" key="17">
    <source>
        <dbReference type="PIRSR" id="PIRSR006337-3"/>
    </source>
</evidence>
<evidence type="ECO:0000256" key="12">
    <source>
        <dbReference type="ARBA" id="ARBA00034013"/>
    </source>
</evidence>
<accession>A0A285ZWR0</accession>
<evidence type="ECO:0000256" key="7">
    <source>
        <dbReference type="ARBA" id="ARBA00022801"/>
    </source>
</evidence>
<dbReference type="SMART" id="SM00642">
    <property type="entry name" value="Aamy"/>
    <property type="match status" value="1"/>
</dbReference>
<dbReference type="AlphaFoldDB" id="A0A285ZWR0"/>
<dbReference type="PIRSF" id="PIRSF006337">
    <property type="entry name" value="Trehalose_TreZ"/>
    <property type="match status" value="1"/>
</dbReference>
<evidence type="ECO:0000256" key="6">
    <source>
        <dbReference type="ARBA" id="ARBA00022490"/>
    </source>
</evidence>
<evidence type="ECO:0000256" key="1">
    <source>
        <dbReference type="ARBA" id="ARBA00004496"/>
    </source>
</evidence>
<keyword evidence="6" id="KW-0963">Cytoplasm</keyword>
<sequence length="612" mass="69171">MNVAKRNIGLTFDGARCNFRIWAPQATKVQLAIKDKANIDLSRKDYGYWEASHITSIKETDLYWLKIDGKQLPDPASVLQPEGVHGPSQAINLNEKPSSDNWQNIPLKDYIIYELHTGTFSEGGDFEGVAEKLDHLIELGITAIELMPVAAFAGERNWGYDGVLPFAIQASYGGPKALQKLVALCHSKGLAVILDVVYNHFGPEGNYLHEFGPYFTDKYKTPWGKAVNFDDRGSHGVREYIIENAIMWFRDFHIDALRLDAVHAIKDNSASHILQEISKHTDLLSKQTGKPYYLIAECDLNDPRYISPVEQNGLGMHGQWVDEFHHALRVAAGEPKQGYYLDFAGISHLGKAYQDAYVYTGMYSKERDNFFGKSAQGHHGSQFTVFSQNHDHVGNRMLGERSSTLYSFEMQKLLAAAILTAPFVPMLFMGEEWAETNPFLYFIDHSDPDLVEAVRNGRREEFAASHVDGQAPDPKAEDTFNRSKLNWKLLQQAKNANMFQYYKQLIALRKQYTMLQTADLDTVKAYVFQAENSLMIERKCADENKSILCLLNFSSSVQQLSIPAHLTIDEKLLDSAEEKWLGPSTSTNTPTNFSSHLTIQPESFIAYTTFYD</sequence>
<dbReference type="GO" id="GO:0033942">
    <property type="term" value="F:4-alpha-D-(1-&gt;4)-alpha-D-glucanotrehalose trehalohydrolase activity"/>
    <property type="evidence" value="ECO:0007669"/>
    <property type="project" value="UniProtKB-EC"/>
</dbReference>
<comment type="pathway">
    <text evidence="2 14">Glycan biosynthesis; trehalose biosynthesis.</text>
</comment>
<dbReference type="InterPro" id="IPR006047">
    <property type="entry name" value="GH13_cat_dom"/>
</dbReference>
<feature type="active site" description="Nucleophile" evidence="15">
    <location>
        <position position="260"/>
    </location>
</feature>
<dbReference type="InterPro" id="IPR012768">
    <property type="entry name" value="Trehalose_TreZ"/>
</dbReference>
<organism evidence="19 20">
    <name type="scientific">Pedobacter xixiisoli</name>
    <dbReference type="NCBI Taxonomy" id="1476464"/>
    <lineage>
        <taxon>Bacteria</taxon>
        <taxon>Pseudomonadati</taxon>
        <taxon>Bacteroidota</taxon>
        <taxon>Sphingobacteriia</taxon>
        <taxon>Sphingobacteriales</taxon>
        <taxon>Sphingobacteriaceae</taxon>
        <taxon>Pedobacter</taxon>
    </lineage>
</organism>
<evidence type="ECO:0000256" key="3">
    <source>
        <dbReference type="ARBA" id="ARBA00008061"/>
    </source>
</evidence>
<feature type="site" description="Transition state stabilizer" evidence="17">
    <location>
        <position position="391"/>
    </location>
</feature>
<feature type="active site" description="Proton donor" evidence="15">
    <location>
        <position position="297"/>
    </location>
</feature>
<keyword evidence="20" id="KW-1185">Reference proteome</keyword>
<dbReference type="SUPFAM" id="SSF81296">
    <property type="entry name" value="E set domains"/>
    <property type="match status" value="1"/>
</dbReference>
<evidence type="ECO:0000256" key="16">
    <source>
        <dbReference type="PIRSR" id="PIRSR006337-2"/>
    </source>
</evidence>
<dbReference type="Gene3D" id="2.60.40.10">
    <property type="entry name" value="Immunoglobulins"/>
    <property type="match status" value="1"/>
</dbReference>
<dbReference type="InterPro" id="IPR014756">
    <property type="entry name" value="Ig_E-set"/>
</dbReference>
<dbReference type="SUPFAM" id="SSF51445">
    <property type="entry name" value="(Trans)glycosidases"/>
    <property type="match status" value="1"/>
</dbReference>
<evidence type="ECO:0000256" key="9">
    <source>
        <dbReference type="ARBA" id="ARBA00023295"/>
    </source>
</evidence>
<keyword evidence="7 14" id="KW-0378">Hydrolase</keyword>
<protein>
    <recommendedName>
        <fullName evidence="5 13">Malto-oligosyltrehalose trehalohydrolase</fullName>
        <shortName evidence="14">MTHase</shortName>
        <ecNumber evidence="4 13">3.2.1.141</ecNumber>
    </recommendedName>
    <alternativeName>
        <fullName evidence="11 14">4-alpha-D-((1-&gt;4)-alpha-D-glucano)trehalose trehalohydrolase</fullName>
    </alternativeName>
    <alternativeName>
        <fullName evidence="10 14">Maltooligosyl trehalose trehalohydrolase</fullName>
    </alternativeName>
</protein>
<comment type="similarity">
    <text evidence="3 14">Belongs to the glycosyl hydrolase 13 family.</text>
</comment>
<feature type="binding site" evidence="16">
    <location>
        <begin position="322"/>
        <end position="326"/>
    </location>
    <ligand>
        <name>substrate</name>
    </ligand>
</feature>
<dbReference type="Proteomes" id="UP000219281">
    <property type="component" value="Unassembled WGS sequence"/>
</dbReference>
<dbReference type="Gene3D" id="3.20.20.80">
    <property type="entry name" value="Glycosidases"/>
    <property type="match status" value="1"/>
</dbReference>
<dbReference type="EC" id="3.2.1.141" evidence="4 13"/>
<comment type="subcellular location">
    <subcellularLocation>
        <location evidence="1 15">Cytoplasm</location>
    </subcellularLocation>
</comment>
<comment type="catalytic activity">
    <reaction evidence="12 14">
        <text>hydrolysis of (1-&gt;4)-alpha-D-glucosidic linkage in 4-alpha-D-[(1-&gt;4)-alpha-D-glucanosyl]n trehalose to yield trehalose and (1-&gt;4)-alpha-D-glucan.</text>
        <dbReference type="EC" id="3.2.1.141"/>
    </reaction>
</comment>
<proteinExistence type="inferred from homology"/>
<dbReference type="RefSeq" id="WP_097130283.1">
    <property type="nucleotide sequence ID" value="NZ_OCMT01000002.1"/>
</dbReference>
<dbReference type="InterPro" id="IPR004193">
    <property type="entry name" value="Glyco_hydro_13_N"/>
</dbReference>